<keyword evidence="2" id="KW-1185">Reference proteome</keyword>
<dbReference type="EMBL" id="AHOM02000001">
    <property type="protein sequence ID" value="EJZ43774.1"/>
    <property type="molecule type" value="Genomic_DNA"/>
</dbReference>
<sequence>MPSKIKINNDLWLSTKNNKVVLGSKRFPRGVHLTFNYGGKSGIFDLHFKNEKKEIYASIACFDGKIADEILTILAYKVREFFLTQFKEISLSEFRSKYRYFIEDDHDFELTDKEKVDLEKIFEIQKSKKEIRFNIPKRFERSKLMKLRELLYSRIKKTKRQNILAKSQGRVIDKFGNLSIFMISDGKVLVGKESIFENEDRLLNAILGIDLLTELKKKFIECLSHVSNDEANGNLFDPVQIVIRSD</sequence>
<accession>A0ABN0HDL9</accession>
<dbReference type="Proteomes" id="UP000018720">
    <property type="component" value="Unassembled WGS sequence"/>
</dbReference>
<name>A0ABN0HDL9_9LEPT</name>
<evidence type="ECO:0000313" key="1">
    <source>
        <dbReference type="EMBL" id="EJZ43774.1"/>
    </source>
</evidence>
<reference evidence="1 2" key="1">
    <citation type="submission" date="2012-08" db="EMBL/GenBank/DDBJ databases">
        <authorList>
            <person name="Harkins D.M."/>
            <person name="Durkin A.S."/>
            <person name="Selengut J.D."/>
            <person name="Sanka R."/>
            <person name="DePew J."/>
            <person name="Purushe J."/>
            <person name="Matthias M.A."/>
            <person name="Vinetz J.M."/>
            <person name="Sutton G.G."/>
            <person name="Nelson W.C."/>
            <person name="Fouts D.E."/>
        </authorList>
    </citation>
    <scope>NUCLEOTIDE SEQUENCE [LARGE SCALE GENOMIC DNA]</scope>
    <source>
        <strain evidence="1 2">MMD4847</strain>
    </source>
</reference>
<dbReference type="RefSeq" id="WP_008588760.1">
    <property type="nucleotide sequence ID" value="NZ_AHOM02000001.1"/>
</dbReference>
<comment type="caution">
    <text evidence="1">The sequence shown here is derived from an EMBL/GenBank/DDBJ whole genome shotgun (WGS) entry which is preliminary data.</text>
</comment>
<gene>
    <name evidence="1" type="ORF">LEP1GSC178_2008</name>
</gene>
<proteinExistence type="predicted"/>
<evidence type="ECO:0000313" key="2">
    <source>
        <dbReference type="Proteomes" id="UP000018720"/>
    </source>
</evidence>
<organism evidence="1 2">
    <name type="scientific">Leptospira licerasiae str. MMD4847</name>
    <dbReference type="NCBI Taxonomy" id="1049971"/>
    <lineage>
        <taxon>Bacteria</taxon>
        <taxon>Pseudomonadati</taxon>
        <taxon>Spirochaetota</taxon>
        <taxon>Spirochaetia</taxon>
        <taxon>Leptospirales</taxon>
        <taxon>Leptospiraceae</taxon>
        <taxon>Leptospira</taxon>
    </lineage>
</organism>
<protein>
    <submittedName>
        <fullName evidence="1">Uncharacterized protein</fullName>
    </submittedName>
</protein>